<feature type="compositionally biased region" description="Acidic residues" evidence="4">
    <location>
        <begin position="151"/>
        <end position="175"/>
    </location>
</feature>
<accession>G8YHU0</accession>
<dbReference type="InterPro" id="IPR016024">
    <property type="entry name" value="ARM-type_fold"/>
</dbReference>
<feature type="compositionally biased region" description="Low complexity" evidence="4">
    <location>
        <begin position="293"/>
        <end position="304"/>
    </location>
</feature>
<sequence length="960" mass="107801">MARGGFGGRSNSQHGIRIPGKILDEIRKVDNEGKSEEDTRFTGMSKKRKEHPVSRKERRKQERDIKKRKKGGDAKKSVRSKSAANTKLLGKKSKEKMLDDSEVRDELDSGDDLSDEEQVMALLKAKKSTKKTSGPQSSTGSAQGMRVLKEDELDDDFDDEFDDELGSEGFSEAEEAASQSGDDSENGEDDAEDEFAGFGSDDYEEDPLEKLRALKAKKKESLSKPDKTSSEKHTAKHNRESKKDTQSKFSASISPAAVSKDDEDIMYYAKKLGLKGKNAQLKKTDEFDDVGGLLDGLDFDFSGGNDDDSDEQSEEDDADTAQDHESEDFDEDELKELQEMEELESGSEDDFSDYSGSDDDSDSSSRPKTKRKENPYVAPGSANDDAAETDAVAESKYIPPAIRRKMALESNSESAELISLKKTIKSSLNKLSEANVGKIVDNINSLYLSNPRHLVSENLTSLILESVEQQARLLDTFVFLQATVACAIFRLQGTEFGALFIQTLVERFESYQANQEKNKELTNIISLLSAIYTFQLTSSKLLYDIVRNLIKDLNESNAELLLKLIQSSGNQMRSDDPSALKEIVLSINQATSAMPEKNLSPRFQFLLETISSLKSNKMKLNNNASHQLIQRMRKFLSGVNNKFSEPIQVSLEDIQNVPIKGKWWLVGSAWKGSDPGAEQENTNTEAISDILDSSEANWLELAKSQRMNTDIRRAIFVSIMSANDYVDSLTSLDKLPLKKSQEREIARVLVHCSTMEPAWNPYYGILAAKLCDSHSNRKAFQFLLWDLIKEYEGTDEADEDINFSSDDDDTKLKKLFNLGRLYGFLFSEGSLPLHIMRVINFWASTEDTLFLTEVILVTFLDRIAKTSQTKSPGASLNSSKNASLMSETKYDDKKLVEILIRCKEQPTLLKGLDMFLEKRVMNSDLISGKRQRQRVEWGIKSCHDIIDEFLQYSNSMIEDF</sequence>
<protein>
    <submittedName>
        <fullName evidence="7">Piso0_003329 protein</fullName>
    </submittedName>
</protein>
<dbReference type="AlphaFoldDB" id="G8YHU0"/>
<dbReference type="Pfam" id="PF02847">
    <property type="entry name" value="MA3"/>
    <property type="match status" value="1"/>
</dbReference>
<dbReference type="GO" id="GO:0003723">
    <property type="term" value="F:RNA binding"/>
    <property type="evidence" value="ECO:0007669"/>
    <property type="project" value="InterPro"/>
</dbReference>
<dbReference type="Proteomes" id="UP000005222">
    <property type="component" value="Chromosome H"/>
</dbReference>
<evidence type="ECO:0000256" key="3">
    <source>
        <dbReference type="ARBA" id="ARBA00023242"/>
    </source>
</evidence>
<dbReference type="SMART" id="SM00544">
    <property type="entry name" value="MA3"/>
    <property type="match status" value="1"/>
</dbReference>
<feature type="compositionally biased region" description="Basic and acidic residues" evidence="4">
    <location>
        <begin position="219"/>
        <end position="246"/>
    </location>
</feature>
<reference evidence="8" key="2">
    <citation type="journal article" date="2012" name="G3 (Bethesda)">
        <title>Pichia sorbitophila, an interspecies yeast hybrid reveals early steps of genome resolution following polyploidization.</title>
        <authorList>
            <person name="Leh Louis V."/>
            <person name="Despons L."/>
            <person name="Friedrich A."/>
            <person name="Martin T."/>
            <person name="Durrens P."/>
            <person name="Casaregola S."/>
            <person name="Neuveglise C."/>
            <person name="Fairhead C."/>
            <person name="Marck C."/>
            <person name="Cruz J.A."/>
            <person name="Straub M.L."/>
            <person name="Kugler V."/>
            <person name="Sacerdot C."/>
            <person name="Uzunov Z."/>
            <person name="Thierry A."/>
            <person name="Weiss S."/>
            <person name="Bleykasten C."/>
            <person name="De Montigny J."/>
            <person name="Jacques N."/>
            <person name="Jung P."/>
            <person name="Lemaire M."/>
            <person name="Mallet S."/>
            <person name="Morel G."/>
            <person name="Richard G.F."/>
            <person name="Sarkar A."/>
            <person name="Savel G."/>
            <person name="Schacherer J."/>
            <person name="Seret M.L."/>
            <person name="Talla E."/>
            <person name="Samson G."/>
            <person name="Jubin C."/>
            <person name="Poulain J."/>
            <person name="Vacherie B."/>
            <person name="Barbe V."/>
            <person name="Pelletier E."/>
            <person name="Sherman D.J."/>
            <person name="Westhof E."/>
            <person name="Weissenbach J."/>
            <person name="Baret P.V."/>
            <person name="Wincker P."/>
            <person name="Gaillardin C."/>
            <person name="Dujon B."/>
            <person name="Souciet J.L."/>
        </authorList>
    </citation>
    <scope>NUCLEOTIDE SEQUENCE [LARGE SCALE GENOMIC DNA]</scope>
    <source>
        <strain evidence="8">ATCC MYA-4447 / BCRC 22081 / CBS 7064 / NBRC 10061 / NRRL Y-12695</strain>
    </source>
</reference>
<dbReference type="SUPFAM" id="SSF48371">
    <property type="entry name" value="ARM repeat"/>
    <property type="match status" value="1"/>
</dbReference>
<evidence type="ECO:0000256" key="2">
    <source>
        <dbReference type="ARBA" id="ARBA00006856"/>
    </source>
</evidence>
<gene>
    <name evidence="7" type="primary">Piso0_003329</name>
    <name evidence="6" type="ORF">GNLVRS01_PISO0G09928g</name>
    <name evidence="7" type="ORF">GNLVRS01_PISO0H09929g</name>
</gene>
<evidence type="ECO:0000256" key="1">
    <source>
        <dbReference type="ARBA" id="ARBA00004604"/>
    </source>
</evidence>
<dbReference type="OMA" id="HIGERRN"/>
<dbReference type="InterPro" id="IPR050781">
    <property type="entry name" value="CWC22_splicing_factor"/>
</dbReference>
<dbReference type="Pfam" id="PF02854">
    <property type="entry name" value="MIF4G"/>
    <property type="match status" value="1"/>
</dbReference>
<dbReference type="InterPro" id="IPR003890">
    <property type="entry name" value="MIF4G-like_typ-3"/>
</dbReference>
<dbReference type="GO" id="GO:0005730">
    <property type="term" value="C:nucleolus"/>
    <property type="evidence" value="ECO:0007669"/>
    <property type="project" value="UniProtKB-SubCell"/>
</dbReference>
<dbReference type="PROSITE" id="PS51366">
    <property type="entry name" value="MI"/>
    <property type="match status" value="1"/>
</dbReference>
<dbReference type="InParanoid" id="G8YHU0"/>
<dbReference type="EMBL" id="FO082052">
    <property type="protein sequence ID" value="CCE80992.1"/>
    <property type="molecule type" value="Genomic_DNA"/>
</dbReference>
<evidence type="ECO:0000313" key="6">
    <source>
        <dbReference type="EMBL" id="CCE80227.1"/>
    </source>
</evidence>
<dbReference type="GO" id="GO:0042274">
    <property type="term" value="P:ribosomal small subunit biogenesis"/>
    <property type="evidence" value="ECO:0007669"/>
    <property type="project" value="TreeGrafter"/>
</dbReference>
<dbReference type="Gene3D" id="1.25.40.180">
    <property type="match status" value="1"/>
</dbReference>
<evidence type="ECO:0000259" key="5">
    <source>
        <dbReference type="PROSITE" id="PS51366"/>
    </source>
</evidence>
<reference evidence="7" key="1">
    <citation type="submission" date="2011-10" db="EMBL/GenBank/DDBJ databases">
        <authorList>
            <person name="Genoscope - CEA"/>
        </authorList>
    </citation>
    <scope>NUCLEOTIDE SEQUENCE</scope>
</reference>
<feature type="region of interest" description="Disordered" evidence="4">
    <location>
        <begin position="1"/>
        <end position="263"/>
    </location>
</feature>
<feature type="compositionally biased region" description="Acidic residues" evidence="4">
    <location>
        <begin position="182"/>
        <end position="207"/>
    </location>
</feature>
<organism evidence="7 8">
    <name type="scientific">Pichia sorbitophila (strain ATCC MYA-4447 / BCRC 22081 / CBS 7064 / NBRC 10061 / NRRL Y-12695)</name>
    <name type="common">Hybrid yeast</name>
    <dbReference type="NCBI Taxonomy" id="559304"/>
    <lineage>
        <taxon>Eukaryota</taxon>
        <taxon>Fungi</taxon>
        <taxon>Dikarya</taxon>
        <taxon>Ascomycota</taxon>
        <taxon>Saccharomycotina</taxon>
        <taxon>Pichiomycetes</taxon>
        <taxon>Debaryomycetaceae</taxon>
        <taxon>Millerozyma</taxon>
    </lineage>
</organism>
<dbReference type="PANTHER" id="PTHR18034:SF4">
    <property type="entry name" value="NUCLEOLAR MIF4G DOMAIN-CONTAINING PROTEIN 1"/>
    <property type="match status" value="1"/>
</dbReference>
<evidence type="ECO:0000313" key="7">
    <source>
        <dbReference type="EMBL" id="CCE80992.1"/>
    </source>
</evidence>
<feature type="compositionally biased region" description="Basic and acidic residues" evidence="4">
    <location>
        <begin position="95"/>
        <end position="107"/>
    </location>
</feature>
<evidence type="ECO:0000256" key="4">
    <source>
        <dbReference type="SAM" id="MobiDB-lite"/>
    </source>
</evidence>
<keyword evidence="3" id="KW-0539">Nucleus</keyword>
<dbReference type="FunCoup" id="G8YHU0">
    <property type="interactions" value="1052"/>
</dbReference>
<keyword evidence="8" id="KW-1185">Reference proteome</keyword>
<comment type="similarity">
    <text evidence="2">Belongs to the CWC22 family.</text>
</comment>
<dbReference type="HOGENOM" id="CLU_006786_2_0_1"/>
<dbReference type="eggNOG" id="KOG2141">
    <property type="taxonomic scope" value="Eukaryota"/>
</dbReference>
<feature type="compositionally biased region" description="Acidic residues" evidence="4">
    <location>
        <begin position="305"/>
        <end position="362"/>
    </location>
</feature>
<dbReference type="Proteomes" id="UP000005222">
    <property type="component" value="Chromosome G"/>
</dbReference>
<dbReference type="EMBL" id="FO082053">
    <property type="protein sequence ID" value="CCE80227.1"/>
    <property type="molecule type" value="Genomic_DNA"/>
</dbReference>
<feature type="compositionally biased region" description="Acidic residues" evidence="4">
    <location>
        <begin position="108"/>
        <end position="118"/>
    </location>
</feature>
<dbReference type="STRING" id="559304.G8YHU0"/>
<name>G8YHU0_PICSO</name>
<feature type="compositionally biased region" description="Basic and acidic residues" evidence="4">
    <location>
        <begin position="51"/>
        <end position="76"/>
    </location>
</feature>
<dbReference type="PANTHER" id="PTHR18034">
    <property type="entry name" value="CELL CYCLE CONTROL PROTEIN CWF22-RELATED"/>
    <property type="match status" value="1"/>
</dbReference>
<proteinExistence type="inferred from homology"/>
<dbReference type="InterPro" id="IPR003891">
    <property type="entry name" value="Initiation_fac_eIF4g_MI"/>
</dbReference>
<feature type="domain" description="MI" evidence="5">
    <location>
        <begin position="710"/>
        <end position="841"/>
    </location>
</feature>
<feature type="region of interest" description="Disordered" evidence="4">
    <location>
        <begin position="293"/>
        <end position="391"/>
    </location>
</feature>
<dbReference type="SMART" id="SM00543">
    <property type="entry name" value="MIF4G"/>
    <property type="match status" value="1"/>
</dbReference>
<comment type="subcellular location">
    <subcellularLocation>
        <location evidence="1">Nucleus</location>
        <location evidence="1">Nucleolus</location>
    </subcellularLocation>
</comment>
<evidence type="ECO:0000313" key="8">
    <source>
        <dbReference type="Proteomes" id="UP000005222"/>
    </source>
</evidence>
<dbReference type="OrthoDB" id="361797at2759"/>
<feature type="compositionally biased region" description="Basic and acidic residues" evidence="4">
    <location>
        <begin position="22"/>
        <end position="40"/>
    </location>
</feature>